<feature type="transmembrane region" description="Helical" evidence="1">
    <location>
        <begin position="129"/>
        <end position="147"/>
    </location>
</feature>
<feature type="transmembrane region" description="Helical" evidence="1">
    <location>
        <begin position="103"/>
        <end position="122"/>
    </location>
</feature>
<dbReference type="Pfam" id="PF24124">
    <property type="entry name" value="YphA"/>
    <property type="match status" value="1"/>
</dbReference>
<dbReference type="InterPro" id="IPR014617">
    <property type="entry name" value="YphA_Bacsu"/>
</dbReference>
<keyword evidence="1" id="KW-1133">Transmembrane helix</keyword>
<feature type="transmembrane region" description="Helical" evidence="1">
    <location>
        <begin position="6"/>
        <end position="22"/>
    </location>
</feature>
<gene>
    <name evidence="2" type="ORF">FH966_13245</name>
</gene>
<organism evidence="2 3">
    <name type="scientific">Lentibacillus cibarius</name>
    <dbReference type="NCBI Taxonomy" id="2583219"/>
    <lineage>
        <taxon>Bacteria</taxon>
        <taxon>Bacillati</taxon>
        <taxon>Bacillota</taxon>
        <taxon>Bacilli</taxon>
        <taxon>Bacillales</taxon>
        <taxon>Bacillaceae</taxon>
        <taxon>Lentibacillus</taxon>
    </lineage>
</organism>
<dbReference type="Proteomes" id="UP000319280">
    <property type="component" value="Unassembled WGS sequence"/>
</dbReference>
<dbReference type="RefSeq" id="WP_142791544.1">
    <property type="nucleotide sequence ID" value="NZ_VJMZ01000001.1"/>
</dbReference>
<evidence type="ECO:0000256" key="1">
    <source>
        <dbReference type="SAM" id="Phobius"/>
    </source>
</evidence>
<evidence type="ECO:0000313" key="3">
    <source>
        <dbReference type="Proteomes" id="UP000319280"/>
    </source>
</evidence>
<proteinExistence type="predicted"/>
<evidence type="ECO:0000313" key="2">
    <source>
        <dbReference type="EMBL" id="TRM12586.1"/>
    </source>
</evidence>
<reference evidence="2 3" key="1">
    <citation type="submission" date="2019-07" db="EMBL/GenBank/DDBJ databases">
        <title>Genomic analysis of Lentibacillus sp. NKC851-2.</title>
        <authorList>
            <person name="Oh Y.J."/>
        </authorList>
    </citation>
    <scope>NUCLEOTIDE SEQUENCE [LARGE SCALE GENOMIC DNA]</scope>
    <source>
        <strain evidence="2 3">NKC851-2</strain>
    </source>
</reference>
<keyword evidence="1" id="KW-0472">Membrane</keyword>
<protein>
    <submittedName>
        <fullName evidence="2">Uncharacterized protein</fullName>
    </submittedName>
</protein>
<feature type="transmembrane region" description="Helical" evidence="1">
    <location>
        <begin position="78"/>
        <end position="97"/>
    </location>
</feature>
<feature type="transmembrane region" description="Helical" evidence="1">
    <location>
        <begin position="54"/>
        <end position="71"/>
    </location>
</feature>
<dbReference type="AlphaFoldDB" id="A0A549YL20"/>
<comment type="caution">
    <text evidence="2">The sequence shown here is derived from an EMBL/GenBank/DDBJ whole genome shotgun (WGS) entry which is preliminary data.</text>
</comment>
<accession>A0A549YL20</accession>
<sequence length="205" mass="23454">MSNGLIFYWLAWILWIIITFFMESVKQRTFLASWIMVLILLSNTYITIGEFSFSASYFVLLAVAICLHARISRTMHHVFISFTIMIGYTGMFIWGFSTPLGHFLPQLEVTVCLLVLLATLLAKGFWNKLITCLTGISGGEWLYSFILNGYSFQDIIGDMRFFDIVFLLTAALALQDLLLKLKLKFKIMVYNASSKPKSLLKKKAQ</sequence>
<feature type="transmembrane region" description="Helical" evidence="1">
    <location>
        <begin position="159"/>
        <end position="179"/>
    </location>
</feature>
<name>A0A549YL20_9BACI</name>
<feature type="transmembrane region" description="Helical" evidence="1">
    <location>
        <begin position="29"/>
        <end position="48"/>
    </location>
</feature>
<keyword evidence="1" id="KW-0812">Transmembrane</keyword>
<keyword evidence="3" id="KW-1185">Reference proteome</keyword>
<dbReference type="EMBL" id="VJMZ01000001">
    <property type="protein sequence ID" value="TRM12586.1"/>
    <property type="molecule type" value="Genomic_DNA"/>
</dbReference>